<protein>
    <recommendedName>
        <fullName evidence="6">Phosphate transporter</fullName>
    </recommendedName>
</protein>
<accession>A0A3A1U826</accession>
<feature type="transmembrane region" description="Helical" evidence="6">
    <location>
        <begin position="314"/>
        <end position="333"/>
    </location>
</feature>
<dbReference type="PANTHER" id="PTHR11101">
    <property type="entry name" value="PHOSPHATE TRANSPORTER"/>
    <property type="match status" value="1"/>
</dbReference>
<sequence length="385" mass="38472">MDTTLLVTVVLVVVFALVFDFTNGFHDTANAMATSVATGALKPRTAVVIAGVLNLVGAFLSTEVANTISSGIIKTDSSGDEMITPALIFAGLVGAIVWNLVTWYFGLPSSSSHALFGGLIGAAILGAGVGAISWSGVITSILIPALLAPIVAGVAALIGTVIVYRTTRQATVPHAKPAFRVAQTVSASLVALAHGTSDAQKTMGVITLTLIAANVQPADSGPQFWVILACGLAIGLGTAIGGFRIMRTVGVKITPVESPQGFAAETASAATILASSHLGFPLSTTQVVSGSIVGVGLGKRLAAVHWDVAGRIGLGWLFTLPAAAVVGAIAAWAASSSTIGLVAVAVVAVAGVAVIFRLASKKPVNAGNVNEGAPEASPQLQGAAA</sequence>
<dbReference type="GO" id="GO:0005315">
    <property type="term" value="F:phosphate transmembrane transporter activity"/>
    <property type="evidence" value="ECO:0007669"/>
    <property type="project" value="InterPro"/>
</dbReference>
<keyword evidence="4 6" id="KW-1133">Transmembrane helix</keyword>
<keyword evidence="3 6" id="KW-0812">Transmembrane</keyword>
<comment type="similarity">
    <text evidence="6">Belongs to the inorganic phosphate transporter (PiT) (TC 2.A.20) family.</text>
</comment>
<keyword evidence="2 6" id="KW-0813">Transport</keyword>
<feature type="transmembrane region" description="Helical" evidence="6">
    <location>
        <begin position="86"/>
        <end position="107"/>
    </location>
</feature>
<keyword evidence="6" id="KW-0592">Phosphate transport</keyword>
<evidence type="ECO:0000256" key="4">
    <source>
        <dbReference type="ARBA" id="ARBA00022989"/>
    </source>
</evidence>
<comment type="subcellular location">
    <subcellularLocation>
        <location evidence="1 6">Membrane</location>
        <topology evidence="1 6">Multi-pass membrane protein</topology>
    </subcellularLocation>
</comment>
<dbReference type="OrthoDB" id="9779554at2"/>
<feature type="transmembrane region" description="Helical" evidence="6">
    <location>
        <begin position="44"/>
        <end position="65"/>
    </location>
</feature>
<dbReference type="AlphaFoldDB" id="A0A3A1U826"/>
<dbReference type="InterPro" id="IPR001204">
    <property type="entry name" value="Phos_transporter"/>
</dbReference>
<keyword evidence="8" id="KW-1185">Reference proteome</keyword>
<gene>
    <name evidence="7" type="ORF">D1781_03010</name>
</gene>
<dbReference type="EMBL" id="QXTG01000001">
    <property type="protein sequence ID" value="RIX30419.1"/>
    <property type="molecule type" value="Genomic_DNA"/>
</dbReference>
<reference evidence="8" key="1">
    <citation type="submission" date="2018-09" db="EMBL/GenBank/DDBJ databases">
        <authorList>
            <person name="Kim I."/>
        </authorList>
    </citation>
    <scope>NUCLEOTIDE SEQUENCE [LARGE SCALE GENOMIC DNA]</scope>
    <source>
        <strain evidence="8">DD4a</strain>
    </source>
</reference>
<dbReference type="PANTHER" id="PTHR11101:SF54">
    <property type="entry name" value="LOW-AFFINITY INORGANIC PHOSPHATE TRANSPORTER-RELATED"/>
    <property type="match status" value="1"/>
</dbReference>
<evidence type="ECO:0000256" key="3">
    <source>
        <dbReference type="ARBA" id="ARBA00022692"/>
    </source>
</evidence>
<name>A0A3A1U826_9MICO</name>
<dbReference type="GO" id="GO:0016020">
    <property type="term" value="C:membrane"/>
    <property type="evidence" value="ECO:0007669"/>
    <property type="project" value="UniProtKB-SubCell"/>
</dbReference>
<evidence type="ECO:0000256" key="1">
    <source>
        <dbReference type="ARBA" id="ARBA00004141"/>
    </source>
</evidence>
<feature type="transmembrane region" description="Helical" evidence="6">
    <location>
        <begin position="141"/>
        <end position="164"/>
    </location>
</feature>
<evidence type="ECO:0000313" key="7">
    <source>
        <dbReference type="EMBL" id="RIX30419.1"/>
    </source>
</evidence>
<dbReference type="Proteomes" id="UP000265742">
    <property type="component" value="Unassembled WGS sequence"/>
</dbReference>
<evidence type="ECO:0000256" key="5">
    <source>
        <dbReference type="ARBA" id="ARBA00023136"/>
    </source>
</evidence>
<proteinExistence type="inferred from homology"/>
<feature type="transmembrane region" description="Helical" evidence="6">
    <location>
        <begin position="224"/>
        <end position="243"/>
    </location>
</feature>
<evidence type="ECO:0000256" key="6">
    <source>
        <dbReference type="RuleBase" id="RU363058"/>
    </source>
</evidence>
<feature type="transmembrane region" description="Helical" evidence="6">
    <location>
        <begin position="113"/>
        <end position="134"/>
    </location>
</feature>
<feature type="transmembrane region" description="Helical" evidence="6">
    <location>
        <begin position="339"/>
        <end position="359"/>
    </location>
</feature>
<dbReference type="Pfam" id="PF01384">
    <property type="entry name" value="PHO4"/>
    <property type="match status" value="1"/>
</dbReference>
<organism evidence="7 8">
    <name type="scientific">Amnibacterium setariae</name>
    <dbReference type="NCBI Taxonomy" id="2306585"/>
    <lineage>
        <taxon>Bacteria</taxon>
        <taxon>Bacillati</taxon>
        <taxon>Actinomycetota</taxon>
        <taxon>Actinomycetes</taxon>
        <taxon>Micrococcales</taxon>
        <taxon>Microbacteriaceae</taxon>
        <taxon>Amnibacterium</taxon>
    </lineage>
</organism>
<keyword evidence="5 6" id="KW-0472">Membrane</keyword>
<comment type="caution">
    <text evidence="7">The sequence shown here is derived from an EMBL/GenBank/DDBJ whole genome shotgun (WGS) entry which is preliminary data.</text>
</comment>
<evidence type="ECO:0000256" key="2">
    <source>
        <dbReference type="ARBA" id="ARBA00022448"/>
    </source>
</evidence>
<dbReference type="GO" id="GO:0035435">
    <property type="term" value="P:phosphate ion transmembrane transport"/>
    <property type="evidence" value="ECO:0007669"/>
    <property type="project" value="TreeGrafter"/>
</dbReference>
<evidence type="ECO:0000313" key="8">
    <source>
        <dbReference type="Proteomes" id="UP000265742"/>
    </source>
</evidence>
<dbReference type="RefSeq" id="WP_119480780.1">
    <property type="nucleotide sequence ID" value="NZ_QXTG01000001.1"/>
</dbReference>